<keyword evidence="1" id="KW-0812">Transmembrane</keyword>
<evidence type="ECO:0000313" key="2">
    <source>
        <dbReference type="EMBL" id="PYH85948.1"/>
    </source>
</evidence>
<proteinExistence type="predicted"/>
<evidence type="ECO:0000256" key="1">
    <source>
        <dbReference type="SAM" id="Phobius"/>
    </source>
</evidence>
<organism evidence="2 3">
    <name type="scientific">Aspergillus uvarum CBS 121591</name>
    <dbReference type="NCBI Taxonomy" id="1448315"/>
    <lineage>
        <taxon>Eukaryota</taxon>
        <taxon>Fungi</taxon>
        <taxon>Dikarya</taxon>
        <taxon>Ascomycota</taxon>
        <taxon>Pezizomycotina</taxon>
        <taxon>Eurotiomycetes</taxon>
        <taxon>Eurotiomycetidae</taxon>
        <taxon>Eurotiales</taxon>
        <taxon>Aspergillaceae</taxon>
        <taxon>Aspergillus</taxon>
        <taxon>Aspergillus subgen. Circumdati</taxon>
    </lineage>
</organism>
<dbReference type="VEuPathDB" id="FungiDB:BO82DRAFT_142796"/>
<reference evidence="2 3" key="1">
    <citation type="submission" date="2016-12" db="EMBL/GenBank/DDBJ databases">
        <title>The genomes of Aspergillus section Nigri reveals drivers in fungal speciation.</title>
        <authorList>
            <consortium name="DOE Joint Genome Institute"/>
            <person name="Vesth T.C."/>
            <person name="Nybo J."/>
            <person name="Theobald S."/>
            <person name="Brandl J."/>
            <person name="Frisvad J.C."/>
            <person name="Nielsen K.F."/>
            <person name="Lyhne E.K."/>
            <person name="Kogle M.E."/>
            <person name="Kuo A."/>
            <person name="Riley R."/>
            <person name="Clum A."/>
            <person name="Nolan M."/>
            <person name="Lipzen A."/>
            <person name="Salamov A."/>
            <person name="Henrissat B."/>
            <person name="Wiebenga A."/>
            <person name="De Vries R.P."/>
            <person name="Grigoriev I.V."/>
            <person name="Mortensen U.H."/>
            <person name="Andersen M.R."/>
            <person name="Baker S.E."/>
        </authorList>
    </citation>
    <scope>NUCLEOTIDE SEQUENCE [LARGE SCALE GENOMIC DNA]</scope>
    <source>
        <strain evidence="2 3">CBS 121591</strain>
    </source>
</reference>
<protein>
    <submittedName>
        <fullName evidence="2">Uncharacterized protein</fullName>
    </submittedName>
</protein>
<feature type="transmembrane region" description="Helical" evidence="1">
    <location>
        <begin position="76"/>
        <end position="93"/>
    </location>
</feature>
<sequence length="106" mass="11944">MRSGALLIACGFAYISPHAYRFEKETRILIHLWSGKSRSSSNIFRARALTGLLITLSPEAVCFIANNIRAGRAWRYIPSGVCALGCCGILFFHESNREKGWHYFAF</sequence>
<dbReference type="GeneID" id="37132828"/>
<dbReference type="AlphaFoldDB" id="A0A319DCV5"/>
<name>A0A319DCV5_9EURO</name>
<keyword evidence="1" id="KW-1133">Transmembrane helix</keyword>
<dbReference type="EMBL" id="KZ821678">
    <property type="protein sequence ID" value="PYH85948.1"/>
    <property type="molecule type" value="Genomic_DNA"/>
</dbReference>
<keyword evidence="3" id="KW-1185">Reference proteome</keyword>
<evidence type="ECO:0000313" key="3">
    <source>
        <dbReference type="Proteomes" id="UP000248340"/>
    </source>
</evidence>
<gene>
    <name evidence="2" type="ORF">BO82DRAFT_142796</name>
</gene>
<keyword evidence="1" id="KW-0472">Membrane</keyword>
<dbReference type="Proteomes" id="UP000248340">
    <property type="component" value="Unassembled WGS sequence"/>
</dbReference>
<dbReference type="RefSeq" id="XP_025496148.1">
    <property type="nucleotide sequence ID" value="XM_025630087.1"/>
</dbReference>
<accession>A0A319DCV5</accession>